<keyword evidence="2" id="KW-0812">Transmembrane</keyword>
<dbReference type="EMBL" id="JBEDUW010000002">
    <property type="protein sequence ID" value="KAK9942165.1"/>
    <property type="molecule type" value="Genomic_DNA"/>
</dbReference>
<dbReference type="SUPFAM" id="SSF143113">
    <property type="entry name" value="NAP-like"/>
    <property type="match status" value="1"/>
</dbReference>
<dbReference type="AlphaFoldDB" id="A0AAW1Y2F6"/>
<feature type="transmembrane region" description="Helical" evidence="2">
    <location>
        <begin position="110"/>
        <end position="134"/>
    </location>
</feature>
<keyword evidence="2" id="KW-1133">Transmembrane helix</keyword>
<proteinExistence type="predicted"/>
<gene>
    <name evidence="3" type="ORF">M0R45_007846</name>
</gene>
<dbReference type="Proteomes" id="UP001457282">
    <property type="component" value="Unassembled WGS sequence"/>
</dbReference>
<organism evidence="3 4">
    <name type="scientific">Rubus argutus</name>
    <name type="common">Southern blackberry</name>
    <dbReference type="NCBI Taxonomy" id="59490"/>
    <lineage>
        <taxon>Eukaryota</taxon>
        <taxon>Viridiplantae</taxon>
        <taxon>Streptophyta</taxon>
        <taxon>Embryophyta</taxon>
        <taxon>Tracheophyta</taxon>
        <taxon>Spermatophyta</taxon>
        <taxon>Magnoliopsida</taxon>
        <taxon>eudicotyledons</taxon>
        <taxon>Gunneridae</taxon>
        <taxon>Pentapetalae</taxon>
        <taxon>rosids</taxon>
        <taxon>fabids</taxon>
        <taxon>Rosales</taxon>
        <taxon>Rosaceae</taxon>
        <taxon>Rosoideae</taxon>
        <taxon>Rosoideae incertae sedis</taxon>
        <taxon>Rubus</taxon>
    </lineage>
</organism>
<accession>A0AAW1Y2F6</accession>
<protein>
    <submittedName>
        <fullName evidence="3">Uncharacterized protein</fullName>
    </submittedName>
</protein>
<evidence type="ECO:0000313" key="4">
    <source>
        <dbReference type="Proteomes" id="UP001457282"/>
    </source>
</evidence>
<sequence length="137" mass="15150">MSNKDDVSMFDSALDEKGLDDTLNNKTESLSGEHAEEMVESLSPNVTERVEVLREIQSQRDELEAKFLKDIAALEAKYQQVVSTSIRRASVVEAESAAANLPQCLSSKCIYIVCLFCISLVILTLGHLVFANILPKM</sequence>
<evidence type="ECO:0000256" key="2">
    <source>
        <dbReference type="SAM" id="Phobius"/>
    </source>
</evidence>
<dbReference type="InterPro" id="IPR037231">
    <property type="entry name" value="NAP-like_sf"/>
</dbReference>
<keyword evidence="4" id="KW-1185">Reference proteome</keyword>
<keyword evidence="2" id="KW-0472">Membrane</keyword>
<evidence type="ECO:0000313" key="3">
    <source>
        <dbReference type="EMBL" id="KAK9942165.1"/>
    </source>
</evidence>
<evidence type="ECO:0000256" key="1">
    <source>
        <dbReference type="SAM" id="MobiDB-lite"/>
    </source>
</evidence>
<reference evidence="3 4" key="1">
    <citation type="journal article" date="2023" name="G3 (Bethesda)">
        <title>A chromosome-length genome assembly and annotation of blackberry (Rubus argutus, cv. 'Hillquist').</title>
        <authorList>
            <person name="Bruna T."/>
            <person name="Aryal R."/>
            <person name="Dudchenko O."/>
            <person name="Sargent D.J."/>
            <person name="Mead D."/>
            <person name="Buti M."/>
            <person name="Cavallini A."/>
            <person name="Hytonen T."/>
            <person name="Andres J."/>
            <person name="Pham M."/>
            <person name="Weisz D."/>
            <person name="Mascagni F."/>
            <person name="Usai G."/>
            <person name="Natali L."/>
            <person name="Bassil N."/>
            <person name="Fernandez G.E."/>
            <person name="Lomsadze A."/>
            <person name="Armour M."/>
            <person name="Olukolu B."/>
            <person name="Poorten T."/>
            <person name="Britton C."/>
            <person name="Davik J."/>
            <person name="Ashrafi H."/>
            <person name="Aiden E.L."/>
            <person name="Borodovsky M."/>
            <person name="Worthington M."/>
        </authorList>
    </citation>
    <scope>NUCLEOTIDE SEQUENCE [LARGE SCALE GENOMIC DNA]</scope>
    <source>
        <strain evidence="3">PI 553951</strain>
    </source>
</reference>
<dbReference type="Gene3D" id="1.20.5.1500">
    <property type="match status" value="1"/>
</dbReference>
<feature type="region of interest" description="Disordered" evidence="1">
    <location>
        <begin position="18"/>
        <end position="42"/>
    </location>
</feature>
<name>A0AAW1Y2F6_RUBAR</name>
<comment type="caution">
    <text evidence="3">The sequence shown here is derived from an EMBL/GenBank/DDBJ whole genome shotgun (WGS) entry which is preliminary data.</text>
</comment>